<accession>A0ABW5MHV0</accession>
<name>A0ABW5MHV0_9SPHI</name>
<organism evidence="1 2">
    <name type="scientific">Pedobacter vanadiisoli</name>
    <dbReference type="NCBI Taxonomy" id="1761975"/>
    <lineage>
        <taxon>Bacteria</taxon>
        <taxon>Pseudomonadati</taxon>
        <taxon>Bacteroidota</taxon>
        <taxon>Sphingobacteriia</taxon>
        <taxon>Sphingobacteriales</taxon>
        <taxon>Sphingobacteriaceae</taxon>
        <taxon>Pedobacter</taxon>
    </lineage>
</organism>
<proteinExistence type="predicted"/>
<dbReference type="EMBL" id="JBHULL010000007">
    <property type="protein sequence ID" value="MFD2582386.1"/>
    <property type="molecule type" value="Genomic_DNA"/>
</dbReference>
<sequence>MKPSMQTNPAIKLSHQRNFGLHEEGMVLNSFIYSSPKGYAS</sequence>
<dbReference type="Proteomes" id="UP001597461">
    <property type="component" value="Unassembled WGS sequence"/>
</dbReference>
<gene>
    <name evidence="1" type="ORF">ACFSR6_07795</name>
</gene>
<evidence type="ECO:0000313" key="2">
    <source>
        <dbReference type="Proteomes" id="UP001597461"/>
    </source>
</evidence>
<reference evidence="2" key="1">
    <citation type="journal article" date="2019" name="Int. J. Syst. Evol. Microbiol.">
        <title>The Global Catalogue of Microorganisms (GCM) 10K type strain sequencing project: providing services to taxonomists for standard genome sequencing and annotation.</title>
        <authorList>
            <consortium name="The Broad Institute Genomics Platform"/>
            <consortium name="The Broad Institute Genome Sequencing Center for Infectious Disease"/>
            <person name="Wu L."/>
            <person name="Ma J."/>
        </authorList>
    </citation>
    <scope>NUCLEOTIDE SEQUENCE [LARGE SCALE GENOMIC DNA]</scope>
    <source>
        <strain evidence="2">KCTC 42866</strain>
    </source>
</reference>
<dbReference type="RefSeq" id="WP_379077231.1">
    <property type="nucleotide sequence ID" value="NZ_JBHULL010000007.1"/>
</dbReference>
<keyword evidence="2" id="KW-1185">Reference proteome</keyword>
<comment type="caution">
    <text evidence="1">The sequence shown here is derived from an EMBL/GenBank/DDBJ whole genome shotgun (WGS) entry which is preliminary data.</text>
</comment>
<evidence type="ECO:0000313" key="1">
    <source>
        <dbReference type="EMBL" id="MFD2582386.1"/>
    </source>
</evidence>
<protein>
    <submittedName>
        <fullName evidence="1">Uncharacterized protein</fullName>
    </submittedName>
</protein>